<accession>A0ABZ2U906</accession>
<evidence type="ECO:0000256" key="1">
    <source>
        <dbReference type="ARBA" id="ARBA00022490"/>
    </source>
</evidence>
<dbReference type="InterPro" id="IPR020598">
    <property type="entry name" value="rRNA_Ade_methylase_Trfase_N"/>
</dbReference>
<keyword evidence="9" id="KW-1133">Transmembrane helix</keyword>
<gene>
    <name evidence="7" type="primary">rsmA</name>
    <name evidence="7" type="synonym">ksgA</name>
    <name evidence="11" type="ORF">AshY1_03710</name>
</gene>
<evidence type="ECO:0000256" key="3">
    <source>
        <dbReference type="ARBA" id="ARBA00022603"/>
    </source>
</evidence>
<dbReference type="EMBL" id="CP146843">
    <property type="protein sequence ID" value="WYY26484.1"/>
    <property type="molecule type" value="Genomic_DNA"/>
</dbReference>
<dbReference type="SUPFAM" id="SSF53335">
    <property type="entry name" value="S-adenosyl-L-methionine-dependent methyltransferases"/>
    <property type="match status" value="1"/>
</dbReference>
<evidence type="ECO:0000256" key="6">
    <source>
        <dbReference type="ARBA" id="ARBA00022884"/>
    </source>
</evidence>
<dbReference type="HAMAP" id="MF_00607">
    <property type="entry name" value="16SrRNA_methyltr_A"/>
    <property type="match status" value="1"/>
</dbReference>
<feature type="binding site" evidence="7 8">
    <location>
        <position position="12"/>
    </location>
    <ligand>
        <name>S-adenosyl-L-methionine</name>
        <dbReference type="ChEBI" id="CHEBI:59789"/>
    </ligand>
</feature>
<dbReference type="InterPro" id="IPR011530">
    <property type="entry name" value="rRNA_adenine_dimethylase"/>
</dbReference>
<keyword evidence="1 7" id="KW-0963">Cytoplasm</keyword>
<dbReference type="Proteomes" id="UP001484199">
    <property type="component" value="Chromosome"/>
</dbReference>
<dbReference type="InterPro" id="IPR001737">
    <property type="entry name" value="KsgA/Erm"/>
</dbReference>
<dbReference type="InterPro" id="IPR020596">
    <property type="entry name" value="rRNA_Ade_Mease_Trfase_CS"/>
</dbReference>
<dbReference type="PANTHER" id="PTHR11727:SF7">
    <property type="entry name" value="DIMETHYLADENOSINE TRANSFERASE-RELATED"/>
    <property type="match status" value="1"/>
</dbReference>
<dbReference type="Pfam" id="PF00398">
    <property type="entry name" value="RrnaAD"/>
    <property type="match status" value="1"/>
</dbReference>
<keyword evidence="9" id="KW-0812">Transmembrane</keyword>
<evidence type="ECO:0000313" key="12">
    <source>
        <dbReference type="Proteomes" id="UP001484199"/>
    </source>
</evidence>
<comment type="function">
    <text evidence="7">Specifically dimethylates two adjacent adenosines (A1518 and A1519) in the loop of a conserved hairpin near the 3'-end of 16S rRNA in the 30S particle. May play a critical role in biogenesis of 30S subunits.</text>
</comment>
<keyword evidence="6 7" id="KW-0694">RNA-binding</keyword>
<dbReference type="InterPro" id="IPR023165">
    <property type="entry name" value="rRNA_Ade_diMease-like_C"/>
</dbReference>
<dbReference type="PROSITE" id="PS51689">
    <property type="entry name" value="SAM_RNA_A_N6_MT"/>
    <property type="match status" value="1"/>
</dbReference>
<dbReference type="Gene3D" id="1.10.8.100">
    <property type="entry name" value="Ribosomal RNA adenine dimethylase-like, domain 2"/>
    <property type="match status" value="1"/>
</dbReference>
<dbReference type="EC" id="2.1.1.182" evidence="7"/>
<evidence type="ECO:0000256" key="7">
    <source>
        <dbReference type="HAMAP-Rule" id="MF_00607"/>
    </source>
</evidence>
<feature type="domain" description="Ribosomal RNA adenine methylase transferase N-terminal" evidence="10">
    <location>
        <begin position="19"/>
        <end position="190"/>
    </location>
</feature>
<dbReference type="RefSeq" id="WP_341266844.1">
    <property type="nucleotide sequence ID" value="NZ_CP146843.1"/>
</dbReference>
<protein>
    <recommendedName>
        <fullName evidence="7">Ribosomal RNA small subunit methyltransferase A</fullName>
        <ecNumber evidence="7">2.1.1.182</ecNumber>
    </recommendedName>
    <alternativeName>
        <fullName evidence="7">16S rRNA (adenine(1518)-N(6)/adenine(1519)-N(6))-dimethyltransferase</fullName>
    </alternativeName>
    <alternativeName>
        <fullName evidence="7">16S rRNA dimethyladenosine transferase</fullName>
    </alternativeName>
    <alternativeName>
        <fullName evidence="7">16S rRNA dimethylase</fullName>
    </alternativeName>
    <alternativeName>
        <fullName evidence="7">S-adenosylmethionine-6-N', N'-adenosyl(rRNA) dimethyltransferase</fullName>
    </alternativeName>
</protein>
<evidence type="ECO:0000256" key="4">
    <source>
        <dbReference type="ARBA" id="ARBA00022679"/>
    </source>
</evidence>
<dbReference type="PANTHER" id="PTHR11727">
    <property type="entry name" value="DIMETHYLADENOSINE TRANSFERASE"/>
    <property type="match status" value="1"/>
</dbReference>
<keyword evidence="2 7" id="KW-0698">rRNA processing</keyword>
<keyword evidence="12" id="KW-1185">Reference proteome</keyword>
<evidence type="ECO:0000256" key="5">
    <source>
        <dbReference type="ARBA" id="ARBA00022691"/>
    </source>
</evidence>
<keyword evidence="5 7" id="KW-0949">S-adenosyl-L-methionine</keyword>
<feature type="binding site" evidence="7 8">
    <location>
        <position position="106"/>
    </location>
    <ligand>
        <name>S-adenosyl-L-methionine</name>
        <dbReference type="ChEBI" id="CHEBI:59789"/>
    </ligand>
</feature>
<keyword evidence="4 7" id="KW-0808">Transferase</keyword>
<keyword evidence="9" id="KW-0472">Membrane</keyword>
<evidence type="ECO:0000313" key="11">
    <source>
        <dbReference type="EMBL" id="WYY26484.1"/>
    </source>
</evidence>
<reference evidence="11" key="1">
    <citation type="submission" date="2024-03" db="EMBL/GenBank/DDBJ databases">
        <title>The Complete Genome of 'Candidatus Phytoplasma fraxini' AshY1 from the Ash Yellows Group.</title>
        <authorList>
            <person name="Boehm J.W."/>
            <person name="Huettel B."/>
            <person name="Schneider B."/>
            <person name="Kube M."/>
        </authorList>
    </citation>
    <scope>NUCLEOTIDE SEQUENCE [LARGE SCALE GENOMIC DNA]</scope>
    <source>
        <strain evidence="11">AshY1</strain>
    </source>
</reference>
<dbReference type="SMART" id="SM00650">
    <property type="entry name" value="rADc"/>
    <property type="match status" value="1"/>
</dbReference>
<organism evidence="11 12">
    <name type="scientific">Ash yellows phytoplasma</name>
    <dbReference type="NCBI Taxonomy" id="35780"/>
    <lineage>
        <taxon>Bacteria</taxon>
        <taxon>Bacillati</taxon>
        <taxon>Mycoplasmatota</taxon>
        <taxon>Mollicutes</taxon>
        <taxon>Acholeplasmatales</taxon>
        <taxon>Acholeplasmataceae</taxon>
        <taxon>Candidatus Phytoplasma</taxon>
        <taxon>16SrVII (Ash yellows group)</taxon>
    </lineage>
</organism>
<feature type="binding site" evidence="7 8">
    <location>
        <position position="82"/>
    </location>
    <ligand>
        <name>S-adenosyl-L-methionine</name>
        <dbReference type="ChEBI" id="CHEBI:59789"/>
    </ligand>
</feature>
<evidence type="ECO:0000259" key="10">
    <source>
        <dbReference type="SMART" id="SM00650"/>
    </source>
</evidence>
<evidence type="ECO:0000256" key="9">
    <source>
        <dbReference type="SAM" id="Phobius"/>
    </source>
</evidence>
<sequence>MKHLFKKKYGQNFLSDVNLLKMIIQKADLDNKNVVEIGPGQGSLTRLILEKAKKVLAYEIDPDLKKFLNFEDNNKIDIIYDDFLLRPLEEDFKQYFQKEDIILIGNLPFYITSPLLFKILFLSQIKNLIIMVQKEVGLRLLSCHNQKNYNALSVMLQSLFHITKIKVIKKNMFFPQPKVDGIILKFDQLLLSDFEKEFIKNDFSYFVKIAFKQKRKKLLNNLSQNFNICKSQILIFFQQNNISPHIRAEEIDVAYFKEITYLFFNFFSLKKENIKF</sequence>
<dbReference type="NCBIfam" id="TIGR00755">
    <property type="entry name" value="ksgA"/>
    <property type="match status" value="1"/>
</dbReference>
<proteinExistence type="inferred from homology"/>
<evidence type="ECO:0000256" key="8">
    <source>
        <dbReference type="PROSITE-ProRule" id="PRU01026"/>
    </source>
</evidence>
<comment type="catalytic activity">
    <reaction evidence="7">
        <text>adenosine(1518)/adenosine(1519) in 16S rRNA + 4 S-adenosyl-L-methionine = N(6)-dimethyladenosine(1518)/N(6)-dimethyladenosine(1519) in 16S rRNA + 4 S-adenosyl-L-homocysteine + 4 H(+)</text>
        <dbReference type="Rhea" id="RHEA:19609"/>
        <dbReference type="Rhea" id="RHEA-COMP:10232"/>
        <dbReference type="Rhea" id="RHEA-COMP:10233"/>
        <dbReference type="ChEBI" id="CHEBI:15378"/>
        <dbReference type="ChEBI" id="CHEBI:57856"/>
        <dbReference type="ChEBI" id="CHEBI:59789"/>
        <dbReference type="ChEBI" id="CHEBI:74411"/>
        <dbReference type="ChEBI" id="CHEBI:74493"/>
        <dbReference type="EC" id="2.1.1.182"/>
    </reaction>
</comment>
<comment type="subcellular location">
    <subcellularLocation>
        <location evidence="7">Cytoplasm</location>
    </subcellularLocation>
</comment>
<name>A0ABZ2U906_ASHYP</name>
<dbReference type="Gene3D" id="3.40.50.150">
    <property type="entry name" value="Vaccinia Virus protein VP39"/>
    <property type="match status" value="1"/>
</dbReference>
<dbReference type="InterPro" id="IPR029063">
    <property type="entry name" value="SAM-dependent_MTases_sf"/>
</dbReference>
<feature type="transmembrane region" description="Helical" evidence="9">
    <location>
        <begin position="101"/>
        <end position="121"/>
    </location>
</feature>
<dbReference type="PROSITE" id="PS01131">
    <property type="entry name" value="RRNA_A_DIMETH"/>
    <property type="match status" value="1"/>
</dbReference>
<evidence type="ECO:0000256" key="2">
    <source>
        <dbReference type="ARBA" id="ARBA00022552"/>
    </source>
</evidence>
<feature type="binding site" evidence="7 8">
    <location>
        <position position="38"/>
    </location>
    <ligand>
        <name>S-adenosyl-L-methionine</name>
        <dbReference type="ChEBI" id="CHEBI:59789"/>
    </ligand>
</feature>
<feature type="binding site" evidence="7 8">
    <location>
        <position position="14"/>
    </location>
    <ligand>
        <name>S-adenosyl-L-methionine</name>
        <dbReference type="ChEBI" id="CHEBI:59789"/>
    </ligand>
</feature>
<keyword evidence="3 7" id="KW-0489">Methyltransferase</keyword>
<feature type="binding site" evidence="7 8">
    <location>
        <position position="59"/>
    </location>
    <ligand>
        <name>S-adenosyl-L-methionine</name>
        <dbReference type="ChEBI" id="CHEBI:59789"/>
    </ligand>
</feature>
<comment type="similarity">
    <text evidence="7">Belongs to the class I-like SAM-binding methyltransferase superfamily. rRNA adenine N(6)-methyltransferase family. RsmA subfamily.</text>
</comment>